<dbReference type="EMBL" id="FZOQ01000004">
    <property type="protein sequence ID" value="SNS29740.1"/>
    <property type="molecule type" value="Genomic_DNA"/>
</dbReference>
<name>A0A239DBQ1_9BACT</name>
<organism evidence="1 2">
    <name type="scientific">Pontibacter ummariensis</name>
    <dbReference type="NCBI Taxonomy" id="1610492"/>
    <lineage>
        <taxon>Bacteria</taxon>
        <taxon>Pseudomonadati</taxon>
        <taxon>Bacteroidota</taxon>
        <taxon>Cytophagia</taxon>
        <taxon>Cytophagales</taxon>
        <taxon>Hymenobacteraceae</taxon>
        <taxon>Pontibacter</taxon>
    </lineage>
</organism>
<gene>
    <name evidence="1" type="ORF">SAMN06296052_104154</name>
</gene>
<proteinExistence type="predicted"/>
<accession>A0A239DBQ1</accession>
<protein>
    <submittedName>
        <fullName evidence="1">Uncharacterized protein</fullName>
    </submittedName>
</protein>
<sequence length="78" mass="8941">MLLFGQLRGTIRTGHDLSLQKVFIRQYPEERRIRETVVAQKTQLQCSQTTIYATLVGATPFSFLKLLLKAARSVKFRA</sequence>
<evidence type="ECO:0000313" key="1">
    <source>
        <dbReference type="EMBL" id="SNS29740.1"/>
    </source>
</evidence>
<dbReference type="Proteomes" id="UP000198432">
    <property type="component" value="Unassembled WGS sequence"/>
</dbReference>
<evidence type="ECO:0000313" key="2">
    <source>
        <dbReference type="Proteomes" id="UP000198432"/>
    </source>
</evidence>
<dbReference type="AlphaFoldDB" id="A0A239DBQ1"/>
<keyword evidence="2" id="KW-1185">Reference proteome</keyword>
<reference evidence="2" key="1">
    <citation type="submission" date="2017-06" db="EMBL/GenBank/DDBJ databases">
        <authorList>
            <person name="Varghese N."/>
            <person name="Submissions S."/>
        </authorList>
    </citation>
    <scope>NUCLEOTIDE SEQUENCE [LARGE SCALE GENOMIC DNA]</scope>
    <source>
        <strain evidence="2">NKM1</strain>
    </source>
</reference>